<keyword evidence="3" id="KW-0157">Chromophore</keyword>
<accession>A0A8H7T7C0</accession>
<dbReference type="CDD" id="cd00130">
    <property type="entry name" value="PAS"/>
    <property type="match status" value="1"/>
</dbReference>
<evidence type="ECO:0000256" key="3">
    <source>
        <dbReference type="ARBA" id="ARBA00022991"/>
    </source>
</evidence>
<sequence>MNTSEYQDQAKRLSELRRRSAEQQNFEKDALRLSSAGTETGKEAVKDPLISSIPGIYAPSGFGIIDILLQVYQRPNPQIQIGNVDSSVALVLCDSDLPDHPIVYCSEPFEKLTGYSSNEILGHNCRFLQHPPQIRPSSDKRVEEANELARREVRAKIDAGLEARVHFTNYRKDGSPFTNILTLIPITWDGRNYIVGFQADKGMLYR</sequence>
<comment type="caution">
    <text evidence="6">The sequence shown here is derived from an EMBL/GenBank/DDBJ whole genome shotgun (WGS) entry which is preliminary data.</text>
</comment>
<evidence type="ECO:0000313" key="7">
    <source>
        <dbReference type="Proteomes" id="UP000664132"/>
    </source>
</evidence>
<feature type="domain" description="PAS" evidence="5">
    <location>
        <begin position="102"/>
        <end position="131"/>
    </location>
</feature>
<keyword evidence="2" id="KW-0288">FMN</keyword>
<evidence type="ECO:0000256" key="2">
    <source>
        <dbReference type="ARBA" id="ARBA00022643"/>
    </source>
</evidence>
<evidence type="ECO:0000313" key="6">
    <source>
        <dbReference type="EMBL" id="KAG4416404.1"/>
    </source>
</evidence>
<dbReference type="NCBIfam" id="TIGR00229">
    <property type="entry name" value="sensory_box"/>
    <property type="match status" value="1"/>
</dbReference>
<name>A0A8H7T7C0_9HELO</name>
<evidence type="ECO:0000256" key="4">
    <source>
        <dbReference type="SAM" id="MobiDB-lite"/>
    </source>
</evidence>
<dbReference type="Pfam" id="PF13426">
    <property type="entry name" value="PAS_9"/>
    <property type="match status" value="1"/>
</dbReference>
<dbReference type="SUPFAM" id="SSF55785">
    <property type="entry name" value="PYP-like sensor domain (PAS domain)"/>
    <property type="match status" value="1"/>
</dbReference>
<dbReference type="PANTHER" id="PTHR47429:SF7">
    <property type="entry name" value="GATA-FACTOR"/>
    <property type="match status" value="1"/>
</dbReference>
<dbReference type="InterPro" id="IPR035965">
    <property type="entry name" value="PAS-like_dom_sf"/>
</dbReference>
<dbReference type="InterPro" id="IPR000014">
    <property type="entry name" value="PAS"/>
</dbReference>
<dbReference type="PANTHER" id="PTHR47429">
    <property type="entry name" value="PROTEIN TWIN LOV 1"/>
    <property type="match status" value="1"/>
</dbReference>
<gene>
    <name evidence="6" type="ORF">IFR04_010450</name>
</gene>
<proteinExistence type="predicted"/>
<evidence type="ECO:0000256" key="1">
    <source>
        <dbReference type="ARBA" id="ARBA00022630"/>
    </source>
</evidence>
<keyword evidence="7" id="KW-1185">Reference proteome</keyword>
<dbReference type="EMBL" id="JAFJYH010000187">
    <property type="protein sequence ID" value="KAG4416404.1"/>
    <property type="molecule type" value="Genomic_DNA"/>
</dbReference>
<feature type="region of interest" description="Disordered" evidence="4">
    <location>
        <begin position="1"/>
        <end position="30"/>
    </location>
</feature>
<evidence type="ECO:0000259" key="5">
    <source>
        <dbReference type="PROSITE" id="PS50112"/>
    </source>
</evidence>
<dbReference type="AlphaFoldDB" id="A0A8H7T7C0"/>
<organism evidence="6 7">
    <name type="scientific">Cadophora malorum</name>
    <dbReference type="NCBI Taxonomy" id="108018"/>
    <lineage>
        <taxon>Eukaryota</taxon>
        <taxon>Fungi</taxon>
        <taxon>Dikarya</taxon>
        <taxon>Ascomycota</taxon>
        <taxon>Pezizomycotina</taxon>
        <taxon>Leotiomycetes</taxon>
        <taxon>Helotiales</taxon>
        <taxon>Ploettnerulaceae</taxon>
        <taxon>Cadophora</taxon>
    </lineage>
</organism>
<keyword evidence="1" id="KW-0285">Flavoprotein</keyword>
<dbReference type="GO" id="GO:0005634">
    <property type="term" value="C:nucleus"/>
    <property type="evidence" value="ECO:0007669"/>
    <property type="project" value="TreeGrafter"/>
</dbReference>
<dbReference type="OrthoDB" id="447251at2759"/>
<protein>
    <recommendedName>
        <fullName evidence="5">PAS domain-containing protein</fullName>
    </recommendedName>
</protein>
<reference evidence="6" key="1">
    <citation type="submission" date="2021-02" db="EMBL/GenBank/DDBJ databases">
        <title>Genome sequence Cadophora malorum strain M34.</title>
        <authorList>
            <person name="Stefanovic E."/>
            <person name="Vu D."/>
            <person name="Scully C."/>
            <person name="Dijksterhuis J."/>
            <person name="Roader J."/>
            <person name="Houbraken J."/>
        </authorList>
    </citation>
    <scope>NUCLEOTIDE SEQUENCE</scope>
    <source>
        <strain evidence="6">M34</strain>
    </source>
</reference>
<dbReference type="Proteomes" id="UP000664132">
    <property type="component" value="Unassembled WGS sequence"/>
</dbReference>
<dbReference type="PROSITE" id="PS50112">
    <property type="entry name" value="PAS"/>
    <property type="match status" value="1"/>
</dbReference>
<dbReference type="Gene3D" id="3.30.450.20">
    <property type="entry name" value="PAS domain"/>
    <property type="match status" value="1"/>
</dbReference>
<feature type="compositionally biased region" description="Basic and acidic residues" evidence="4">
    <location>
        <begin position="8"/>
        <end position="30"/>
    </location>
</feature>